<dbReference type="AlphaFoldDB" id="A0A9N9YJG0"/>
<dbReference type="EMBL" id="CABFNQ020000692">
    <property type="protein sequence ID" value="CAH0023440.1"/>
    <property type="molecule type" value="Genomic_DNA"/>
</dbReference>
<feature type="region of interest" description="Disordered" evidence="1">
    <location>
        <begin position="496"/>
        <end position="522"/>
    </location>
</feature>
<feature type="compositionally biased region" description="Polar residues" evidence="1">
    <location>
        <begin position="146"/>
        <end position="162"/>
    </location>
</feature>
<feature type="domain" description="Fungal-type protein kinase" evidence="2">
    <location>
        <begin position="318"/>
        <end position="676"/>
    </location>
</feature>
<comment type="caution">
    <text evidence="3">The sequence shown here is derived from an EMBL/GenBank/DDBJ whole genome shotgun (WGS) entry which is preliminary data.</text>
</comment>
<accession>A0A9N9YJG0</accession>
<evidence type="ECO:0000313" key="3">
    <source>
        <dbReference type="EMBL" id="CAH0023440.1"/>
    </source>
</evidence>
<evidence type="ECO:0000313" key="4">
    <source>
        <dbReference type="Proteomes" id="UP000696573"/>
    </source>
</evidence>
<dbReference type="InterPro" id="IPR040976">
    <property type="entry name" value="Pkinase_fungal"/>
</dbReference>
<dbReference type="PANTHER" id="PTHR38248:SF2">
    <property type="entry name" value="FUNK1 11"/>
    <property type="match status" value="1"/>
</dbReference>
<dbReference type="OrthoDB" id="5584477at2759"/>
<feature type="compositionally biased region" description="Low complexity" evidence="1">
    <location>
        <begin position="507"/>
        <end position="518"/>
    </location>
</feature>
<dbReference type="Gene3D" id="1.10.510.10">
    <property type="entry name" value="Transferase(Phosphotransferase) domain 1"/>
    <property type="match status" value="1"/>
</dbReference>
<gene>
    <name evidence="3" type="ORF">CRHIZ90672A_00010884</name>
</gene>
<name>A0A9N9YJG0_9HYPO</name>
<dbReference type="InterPro" id="IPR011009">
    <property type="entry name" value="Kinase-like_dom_sf"/>
</dbReference>
<keyword evidence="4" id="KW-1185">Reference proteome</keyword>
<feature type="region of interest" description="Disordered" evidence="1">
    <location>
        <begin position="142"/>
        <end position="165"/>
    </location>
</feature>
<dbReference type="Proteomes" id="UP000696573">
    <property type="component" value="Unassembled WGS sequence"/>
</dbReference>
<sequence length="778" mass="87134">MADLTEEELGIIKLSPLGDSLNAIREALCDAQPDRSTNASQSEDNADAPDRPRLFLGAIRKLFSVLSASEASPFLASRTGRDSLGSDRISVRLRLLVVKDDFDLSHFRQIAQFIIDQAPDVDIWAAAITLIRAVTHTTPPPRISSPFGTPITNSSASQQGTEQTRREIEHRVFEEIRHCTYRAVEGFHEKYFEERRWSRRVKQIWQKAKEYYDGNSKRWKDLEGGANEDKVCNWWLGLQTNLVPTQRAAYFKSTPGNKVGSEASRQLDFLVKLKTAGSPGVKHDWRDVLVVGELKKSDQKNEGLWLQVGSAVWNVGVTFDIHEEPEKFIQVMCGYLVMSNDELGLDTFTKQKRNITSVALPVEARGKKRKHQLEMDPNPIAHQRAIVCRGTSCYLAKPTGATDFDRVVKFSWTSDKRRPEADLLDKANERGVRGIARVVGYQEEITSISNLRDGLIFSTPHKFRDIPRSAYTSFSQSQPPLGQSFYQFPGLSIASRGHSKRKPIDGSSPLPKRSLSSSQLARAGCGSNGVNYPIEKPEGTSLVQADHGLAPYGNRILRALAISPAGRSISQFKSVTELLESLLDAIKVHRSLFTDGKILHRDISENSIIITDPAKADGFRGMLIDLDLAEEVGKGLSGAQHRTGTVEFMAIEVLLGISHTYRHDLEAFFYVLIWLCARRGWALAGASRPPERSRLSRWYSEGYDDLAQTKRGDMDQNGLEFILRECPTVFACVKPLCRTIRDILFPYKDGLFTGTPKDPKVLYDPIIDAFEKAIVEVR</sequence>
<reference evidence="3" key="1">
    <citation type="submission" date="2021-10" db="EMBL/GenBank/DDBJ databases">
        <authorList>
            <person name="Piombo E."/>
        </authorList>
    </citation>
    <scope>NUCLEOTIDE SEQUENCE</scope>
</reference>
<protein>
    <recommendedName>
        <fullName evidence="2">Fungal-type protein kinase domain-containing protein</fullName>
    </recommendedName>
</protein>
<organism evidence="3 4">
    <name type="scientific">Clonostachys rhizophaga</name>
    <dbReference type="NCBI Taxonomy" id="160324"/>
    <lineage>
        <taxon>Eukaryota</taxon>
        <taxon>Fungi</taxon>
        <taxon>Dikarya</taxon>
        <taxon>Ascomycota</taxon>
        <taxon>Pezizomycotina</taxon>
        <taxon>Sordariomycetes</taxon>
        <taxon>Hypocreomycetidae</taxon>
        <taxon>Hypocreales</taxon>
        <taxon>Bionectriaceae</taxon>
        <taxon>Clonostachys</taxon>
    </lineage>
</organism>
<dbReference type="Pfam" id="PF17667">
    <property type="entry name" value="Pkinase_fungal"/>
    <property type="match status" value="1"/>
</dbReference>
<dbReference type="PANTHER" id="PTHR38248">
    <property type="entry name" value="FUNK1 6"/>
    <property type="match status" value="1"/>
</dbReference>
<evidence type="ECO:0000259" key="2">
    <source>
        <dbReference type="Pfam" id="PF17667"/>
    </source>
</evidence>
<evidence type="ECO:0000256" key="1">
    <source>
        <dbReference type="SAM" id="MobiDB-lite"/>
    </source>
</evidence>
<proteinExistence type="predicted"/>
<dbReference type="SUPFAM" id="SSF56112">
    <property type="entry name" value="Protein kinase-like (PK-like)"/>
    <property type="match status" value="1"/>
</dbReference>